<dbReference type="Proteomes" id="UP000681722">
    <property type="component" value="Unassembled WGS sequence"/>
</dbReference>
<evidence type="ECO:0000256" key="4">
    <source>
        <dbReference type="ARBA" id="ARBA00033107"/>
    </source>
</evidence>
<dbReference type="Gene3D" id="1.10.132.20">
    <property type="entry name" value="Ribosome-recycling factor"/>
    <property type="match status" value="1"/>
</dbReference>
<evidence type="ECO:0000313" key="8">
    <source>
        <dbReference type="EMBL" id="CAF0876791.1"/>
    </source>
</evidence>
<dbReference type="AlphaFoldDB" id="A0A813XQQ4"/>
<dbReference type="InterPro" id="IPR023584">
    <property type="entry name" value="Ribosome_recyc_fac_dom"/>
</dbReference>
<keyword evidence="6" id="KW-0732">Signal</keyword>
<organism evidence="8 10">
    <name type="scientific">Didymodactylos carnosus</name>
    <dbReference type="NCBI Taxonomy" id="1234261"/>
    <lineage>
        <taxon>Eukaryota</taxon>
        <taxon>Metazoa</taxon>
        <taxon>Spiralia</taxon>
        <taxon>Gnathifera</taxon>
        <taxon>Rotifera</taxon>
        <taxon>Eurotatoria</taxon>
        <taxon>Bdelloidea</taxon>
        <taxon>Philodinida</taxon>
        <taxon>Philodinidae</taxon>
        <taxon>Didymodactylos</taxon>
    </lineage>
</organism>
<keyword evidence="3" id="KW-0648">Protein biosynthesis</keyword>
<comment type="similarity">
    <text evidence="1">Belongs to the RRF family.</text>
</comment>
<gene>
    <name evidence="8" type="ORF">GPM918_LOCUS7394</name>
    <name evidence="9" type="ORF">SRO942_LOCUS7394</name>
</gene>
<comment type="caution">
    <text evidence="8">The sequence shown here is derived from an EMBL/GenBank/DDBJ whole genome shotgun (WGS) entry which is preliminary data.</text>
</comment>
<evidence type="ECO:0000256" key="1">
    <source>
        <dbReference type="ARBA" id="ARBA00005912"/>
    </source>
</evidence>
<dbReference type="PANTHER" id="PTHR20982:SF3">
    <property type="entry name" value="MITOCHONDRIAL RIBOSOME RECYCLING FACTOR PSEUDO 1"/>
    <property type="match status" value="1"/>
</dbReference>
<evidence type="ECO:0000259" key="7">
    <source>
        <dbReference type="Pfam" id="PF01765"/>
    </source>
</evidence>
<dbReference type="Proteomes" id="UP000663829">
    <property type="component" value="Unassembled WGS sequence"/>
</dbReference>
<feature type="chain" id="PRO_5035683588" description="Ribosome-recycling factor, mitochondrial" evidence="6">
    <location>
        <begin position="21"/>
        <end position="271"/>
    </location>
</feature>
<dbReference type="Pfam" id="PF01765">
    <property type="entry name" value="RRF"/>
    <property type="match status" value="1"/>
</dbReference>
<dbReference type="GO" id="GO:0005739">
    <property type="term" value="C:mitochondrion"/>
    <property type="evidence" value="ECO:0007669"/>
    <property type="project" value="TreeGrafter"/>
</dbReference>
<feature type="domain" description="Ribosome recycling factor" evidence="7">
    <location>
        <begin position="106"/>
        <end position="267"/>
    </location>
</feature>
<protein>
    <recommendedName>
        <fullName evidence="2">Ribosome-recycling factor, mitochondrial</fullName>
    </recommendedName>
    <alternativeName>
        <fullName evidence="4">Ribosome-releasing factor, mitochondrial</fullName>
    </alternativeName>
</protein>
<feature type="signal peptide" evidence="6">
    <location>
        <begin position="1"/>
        <end position="20"/>
    </location>
</feature>
<reference evidence="8" key="1">
    <citation type="submission" date="2021-02" db="EMBL/GenBank/DDBJ databases">
        <authorList>
            <person name="Nowell W R."/>
        </authorList>
    </citation>
    <scope>NUCLEOTIDE SEQUENCE</scope>
</reference>
<dbReference type="EMBL" id="CAJOBC010001208">
    <property type="protein sequence ID" value="CAF3663561.1"/>
    <property type="molecule type" value="Genomic_DNA"/>
</dbReference>
<dbReference type="EMBL" id="CAJNOQ010001208">
    <property type="protein sequence ID" value="CAF0876791.1"/>
    <property type="molecule type" value="Genomic_DNA"/>
</dbReference>
<keyword evidence="10" id="KW-1185">Reference proteome</keyword>
<dbReference type="InterPro" id="IPR036191">
    <property type="entry name" value="RRF_sf"/>
</dbReference>
<accession>A0A813XQQ4</accession>
<proteinExistence type="inferred from homology"/>
<evidence type="ECO:0000256" key="6">
    <source>
        <dbReference type="SAM" id="SignalP"/>
    </source>
</evidence>
<evidence type="ECO:0000256" key="3">
    <source>
        <dbReference type="ARBA" id="ARBA00022917"/>
    </source>
</evidence>
<dbReference type="OrthoDB" id="407355at2759"/>
<evidence type="ECO:0000313" key="10">
    <source>
        <dbReference type="Proteomes" id="UP000663829"/>
    </source>
</evidence>
<dbReference type="SUPFAM" id="SSF55194">
    <property type="entry name" value="Ribosome recycling factor, RRF"/>
    <property type="match status" value="1"/>
</dbReference>
<evidence type="ECO:0000313" key="9">
    <source>
        <dbReference type="EMBL" id="CAF3663561.1"/>
    </source>
</evidence>
<keyword evidence="5" id="KW-0175">Coiled coil</keyword>
<dbReference type="InterPro" id="IPR002661">
    <property type="entry name" value="Ribosome_recyc_fac"/>
</dbReference>
<feature type="coiled-coil region" evidence="5">
    <location>
        <begin position="241"/>
        <end position="268"/>
    </location>
</feature>
<dbReference type="Gene3D" id="3.30.1360.40">
    <property type="match status" value="1"/>
</dbReference>
<dbReference type="GO" id="GO:0006412">
    <property type="term" value="P:translation"/>
    <property type="evidence" value="ECO:0007669"/>
    <property type="project" value="UniProtKB-KW"/>
</dbReference>
<sequence length="271" mass="31404">MSILCFQMRLLPLLRQTITCYSIPNKISPILHLQCLKVLTNTSNQNFRPFSMTIVLQKGKNTGGGESSSSGGKPKRLLTDNDLLKSGIDWSNLKIQFDKLVQELYEQYKKQITLRTSSLAFEELQITLDGKQHLLKELTQIIQKSPQLFMVDLTRYAQYIPKIIESIHHSGLNINPQQDGTTIYLPVPKVTRQHREELAKNAKKLSDQTIIRMREIYSKTHRNLNKKSDVKMSKDLLLDLDENLKYRLDSYIQQVEKIKNEKQNELLNSTF</sequence>
<dbReference type="GO" id="GO:0043023">
    <property type="term" value="F:ribosomal large subunit binding"/>
    <property type="evidence" value="ECO:0007669"/>
    <property type="project" value="TreeGrafter"/>
</dbReference>
<dbReference type="PANTHER" id="PTHR20982">
    <property type="entry name" value="RIBOSOME RECYCLING FACTOR"/>
    <property type="match status" value="1"/>
</dbReference>
<evidence type="ECO:0000256" key="5">
    <source>
        <dbReference type="SAM" id="Coils"/>
    </source>
</evidence>
<evidence type="ECO:0000256" key="2">
    <source>
        <dbReference type="ARBA" id="ARBA00020581"/>
    </source>
</evidence>
<name>A0A813XQQ4_9BILA</name>